<dbReference type="AlphaFoldDB" id="A0A5D4SJ97"/>
<comment type="caution">
    <text evidence="1">The sequence shown here is derived from an EMBL/GenBank/DDBJ whole genome shotgun (WGS) entry which is preliminary data.</text>
</comment>
<gene>
    <name evidence="1" type="ORF">FZC76_20065</name>
</gene>
<dbReference type="OrthoDB" id="9943438at2"/>
<dbReference type="Proteomes" id="UP000322524">
    <property type="component" value="Unassembled WGS sequence"/>
</dbReference>
<sequence>MFQDFQNQESMFINSVTKACYKNDKSFVHILAKQGNGKLYAIIPAVAANKTPKTVDNLIICRIDLETIEELNNEAGKEYWSLDWLKYVIRQMIDGESYMSLERFKRKINR</sequence>
<accession>A0A5D4SJ97</accession>
<evidence type="ECO:0000313" key="2">
    <source>
        <dbReference type="Proteomes" id="UP000322524"/>
    </source>
</evidence>
<reference evidence="1 2" key="1">
    <citation type="submission" date="2019-08" db="EMBL/GenBank/DDBJ databases">
        <title>Bacillus genomes from the desert of Cuatro Cienegas, Coahuila.</title>
        <authorList>
            <person name="Olmedo-Alvarez G."/>
        </authorList>
    </citation>
    <scope>NUCLEOTIDE SEQUENCE [LARGE SCALE GENOMIC DNA]</scope>
    <source>
        <strain evidence="1 2">CH28_1T</strain>
    </source>
</reference>
<name>A0A5D4SJ97_9BACI</name>
<protein>
    <submittedName>
        <fullName evidence="1">Uncharacterized protein</fullName>
    </submittedName>
</protein>
<proteinExistence type="predicted"/>
<organism evidence="1 2">
    <name type="scientific">Sutcliffiella horikoshii</name>
    <dbReference type="NCBI Taxonomy" id="79883"/>
    <lineage>
        <taxon>Bacteria</taxon>
        <taxon>Bacillati</taxon>
        <taxon>Bacillota</taxon>
        <taxon>Bacilli</taxon>
        <taxon>Bacillales</taxon>
        <taxon>Bacillaceae</taxon>
        <taxon>Sutcliffiella</taxon>
    </lineage>
</organism>
<evidence type="ECO:0000313" key="1">
    <source>
        <dbReference type="EMBL" id="TYS63515.1"/>
    </source>
</evidence>
<dbReference type="EMBL" id="VTEV01000010">
    <property type="protein sequence ID" value="TYS63515.1"/>
    <property type="molecule type" value="Genomic_DNA"/>
</dbReference>
<dbReference type="RefSeq" id="WP_148989931.1">
    <property type="nucleotide sequence ID" value="NZ_VTEV01000010.1"/>
</dbReference>